<evidence type="ECO:0000313" key="11">
    <source>
        <dbReference type="Proteomes" id="UP000609849"/>
    </source>
</evidence>
<dbReference type="InterPro" id="IPR003838">
    <property type="entry name" value="ABC3_permease_C"/>
</dbReference>
<evidence type="ECO:0000256" key="5">
    <source>
        <dbReference type="ARBA" id="ARBA00023136"/>
    </source>
</evidence>
<organism evidence="10 11">
    <name type="scientific">Romboutsia faecis</name>
    <dbReference type="NCBI Taxonomy" id="2764597"/>
    <lineage>
        <taxon>Bacteria</taxon>
        <taxon>Bacillati</taxon>
        <taxon>Bacillota</taxon>
        <taxon>Clostridia</taxon>
        <taxon>Peptostreptococcales</taxon>
        <taxon>Peptostreptococcaceae</taxon>
        <taxon>Romboutsia</taxon>
    </lineage>
</organism>
<evidence type="ECO:0000313" key="10">
    <source>
        <dbReference type="EMBL" id="MBC5997621.1"/>
    </source>
</evidence>
<dbReference type="Proteomes" id="UP000609849">
    <property type="component" value="Unassembled WGS sequence"/>
</dbReference>
<keyword evidence="4 7" id="KW-1133">Transmembrane helix</keyword>
<evidence type="ECO:0000256" key="2">
    <source>
        <dbReference type="ARBA" id="ARBA00022475"/>
    </source>
</evidence>
<dbReference type="RefSeq" id="WP_153972424.1">
    <property type="nucleotide sequence ID" value="NZ_JACRWE010000006.1"/>
</dbReference>
<feature type="domain" description="ABC3 transporter permease C-terminal" evidence="8">
    <location>
        <begin position="298"/>
        <end position="422"/>
    </location>
</feature>
<evidence type="ECO:0000256" key="4">
    <source>
        <dbReference type="ARBA" id="ARBA00022989"/>
    </source>
</evidence>
<keyword evidence="11" id="KW-1185">Reference proteome</keyword>
<feature type="transmembrane region" description="Helical" evidence="7">
    <location>
        <begin position="20"/>
        <end position="40"/>
    </location>
</feature>
<keyword evidence="5 7" id="KW-0472">Membrane</keyword>
<dbReference type="PANTHER" id="PTHR30572">
    <property type="entry name" value="MEMBRANE COMPONENT OF TRANSPORTER-RELATED"/>
    <property type="match status" value="1"/>
</dbReference>
<dbReference type="InterPro" id="IPR025857">
    <property type="entry name" value="MacB_PCD"/>
</dbReference>
<keyword evidence="2" id="KW-1003">Cell membrane</keyword>
<protein>
    <submittedName>
        <fullName evidence="10">ABC transporter permease</fullName>
    </submittedName>
</protein>
<gene>
    <name evidence="10" type="ORF">H8923_12675</name>
</gene>
<dbReference type="EMBL" id="JACRWE010000006">
    <property type="protein sequence ID" value="MBC5997621.1"/>
    <property type="molecule type" value="Genomic_DNA"/>
</dbReference>
<proteinExistence type="inferred from homology"/>
<reference evidence="10 11" key="1">
    <citation type="submission" date="2020-08" db="EMBL/GenBank/DDBJ databases">
        <authorList>
            <person name="Liu C."/>
            <person name="Sun Q."/>
        </authorList>
    </citation>
    <scope>NUCLEOTIDE SEQUENCE [LARGE SCALE GENOMIC DNA]</scope>
    <source>
        <strain evidence="10 11">NSJ-18</strain>
    </source>
</reference>
<sequence>MNLYTSLTLRYLKENKKRTIVTIVSIILSTALICGIGNIYESFMDYQIRQTIENDGDFHATFYDIKKSDLDYITKSAGLTKSGLSDNLGYAKINPEKDNLMQVKAYDKTTFDGYQIKLKEGNLPTNNKEIVLSENIASKINKKIGDTITLDIGKRVDENGEEISGWQSENETLKDIKSKSFKIVGIINKPGFEYESGILTAITYLDINNQPANDDFNVSIAVKKPKEVYTIASQISKNLGLKTGTTEENTEENSSMHYSNDTDEFYENLSFNEHLLRLQGASAYANINNGMTSIIALVTSLVIVCTIATVYNSFSISISERKKQFGILNSIGATKSQVMKLVFIEGILVSIIAIPIGLISGTVAIDLVFKTIQALFETSFIADMNLRVVYNPYIMIFSTVIVLITILISALLPAISAAKISPLEAIKNSGNYKLGKVKDSKLVRLLFNTEGVLAYKNLRRNKRKFRTTLFSLIISIVIFISFSGFMTLFLKANTVHMGQMNHDIYIYKNGSNEGSKIINELKDIKGINNIAIQNDYGIGLNVKEKDINQTYKDLIENYYTKEKVGNEYSYDFINSMVKMPGDIAINNLKLKDGSFDKETAIRENGVILVRESYYEEKGKKGEVILTNYKVGDTIDAYVSYYDEENDKEVKETIKLKVMAITDDLIPGAYSYNYMGIDFITYDEVGEKFNFESYGNSVYMSTDKQENTRNEIKEIANKEGYKIVDEIEEAKAMEQSIMAMQVFVYGFITVISLVSVTNIVNTISTNINLRKRELAIIKSIGVTPGGFNKMICLEGILYGILSLLYGLPIGIGMVVLMNSILGDIIQFGLVLPWSSIIICIIGIFVITFIASYIPMKKINKENIIENIRQESI</sequence>
<feature type="transmembrane region" description="Helical" evidence="7">
    <location>
        <begin position="294"/>
        <end position="314"/>
    </location>
</feature>
<evidence type="ECO:0000256" key="6">
    <source>
        <dbReference type="ARBA" id="ARBA00038076"/>
    </source>
</evidence>
<feature type="transmembrane region" description="Helical" evidence="7">
    <location>
        <begin position="341"/>
        <end position="369"/>
    </location>
</feature>
<keyword evidence="3 7" id="KW-0812">Transmembrane</keyword>
<evidence type="ECO:0000256" key="7">
    <source>
        <dbReference type="SAM" id="Phobius"/>
    </source>
</evidence>
<feature type="transmembrane region" description="Helical" evidence="7">
    <location>
        <begin position="389"/>
        <end position="412"/>
    </location>
</feature>
<feature type="domain" description="ABC3 transporter permease C-terminal" evidence="8">
    <location>
        <begin position="746"/>
        <end position="862"/>
    </location>
</feature>
<evidence type="ECO:0000256" key="1">
    <source>
        <dbReference type="ARBA" id="ARBA00004651"/>
    </source>
</evidence>
<feature type="transmembrane region" description="Helical" evidence="7">
    <location>
        <begin position="741"/>
        <end position="762"/>
    </location>
</feature>
<feature type="transmembrane region" description="Helical" evidence="7">
    <location>
        <begin position="795"/>
        <end position="820"/>
    </location>
</feature>
<comment type="subcellular location">
    <subcellularLocation>
        <location evidence="1">Cell membrane</location>
        <topology evidence="1">Multi-pass membrane protein</topology>
    </subcellularLocation>
</comment>
<evidence type="ECO:0000259" key="8">
    <source>
        <dbReference type="Pfam" id="PF02687"/>
    </source>
</evidence>
<comment type="similarity">
    <text evidence="6">Belongs to the ABC-4 integral membrane protein family.</text>
</comment>
<feature type="transmembrane region" description="Helical" evidence="7">
    <location>
        <begin position="832"/>
        <end position="852"/>
    </location>
</feature>
<dbReference type="Pfam" id="PF12704">
    <property type="entry name" value="MacB_PCD"/>
    <property type="match status" value="1"/>
</dbReference>
<dbReference type="PANTHER" id="PTHR30572:SF4">
    <property type="entry name" value="ABC TRANSPORTER PERMEASE YTRF"/>
    <property type="match status" value="1"/>
</dbReference>
<evidence type="ECO:0000259" key="9">
    <source>
        <dbReference type="Pfam" id="PF12704"/>
    </source>
</evidence>
<evidence type="ECO:0000256" key="3">
    <source>
        <dbReference type="ARBA" id="ARBA00022692"/>
    </source>
</evidence>
<dbReference type="Pfam" id="PF02687">
    <property type="entry name" value="FtsX"/>
    <property type="match status" value="2"/>
</dbReference>
<feature type="domain" description="MacB-like periplasmic core" evidence="9">
    <location>
        <begin position="19"/>
        <end position="234"/>
    </location>
</feature>
<comment type="caution">
    <text evidence="10">The sequence shown here is derived from an EMBL/GenBank/DDBJ whole genome shotgun (WGS) entry which is preliminary data.</text>
</comment>
<name>A0ABR7JRU3_9FIRM</name>
<feature type="transmembrane region" description="Helical" evidence="7">
    <location>
        <begin position="469"/>
        <end position="490"/>
    </location>
</feature>
<accession>A0ABR7JRU3</accession>
<dbReference type="InterPro" id="IPR050250">
    <property type="entry name" value="Macrolide_Exporter_MacB"/>
</dbReference>